<keyword evidence="3" id="KW-0808">Transferase</keyword>
<comment type="caution">
    <text evidence="11">The sequence shown here is derived from an EMBL/GenBank/DDBJ whole genome shotgun (WGS) entry which is preliminary data.</text>
</comment>
<evidence type="ECO:0000313" key="11">
    <source>
        <dbReference type="EMBL" id="RSH85625.1"/>
    </source>
</evidence>
<dbReference type="AlphaFoldDB" id="A0A427Y3H2"/>
<evidence type="ECO:0000256" key="2">
    <source>
        <dbReference type="ARBA" id="ARBA00009105"/>
    </source>
</evidence>
<dbReference type="Proteomes" id="UP000279259">
    <property type="component" value="Unassembled WGS sequence"/>
</dbReference>
<dbReference type="Pfam" id="PF11051">
    <property type="entry name" value="Mannosyl_trans3"/>
    <property type="match status" value="2"/>
</dbReference>
<dbReference type="InterPro" id="IPR029044">
    <property type="entry name" value="Nucleotide-diphossugar_trans"/>
</dbReference>
<sequence>MSPVTPQLPQHQHQHQHYYLPLPTTPLHSPALSAIDMPSPFSPATSSSSLPSERSVFPKRQPPSARSCRLHRPLHPFQFLGLIILIIISLTFIHPHSRAFATSYFSSTSNYLSDYLSDSPGSSHAISHIPPPTGGSPELPSRHKCPFYTYNRNVYFFHEGKQEQWERITPSDIRRYRSKIVDYLRGVERDGGKLVWDKSMEEGVPKEMRRGSSTRQAKGATAHTPQKDLERLKLSLHMLRNVLHSTLPVELYHFIEEFTDAALREELSNEYGITFRAVDGRRPNGKSWNIKNIAFLASNFTEFVYMDSDNLPLSDPALLFDSIEYQQSGSVFWPDLNKDHPDNAIFRILGRDCSDEHWPAEAGQIVFDKRGNNGLNLAVLHLSNHMMANEEMYGFLSYGDKDTFRFSSYALGLPYQQAPKMFASAGGYQTEGGESSLNFCGHSLVQWGLTPKSALHDPTYHPPPAFLHMILTKHRRAPLQPEKLFSHLLRPRLDGINDDRLVRTYYEWTGACFAITLKGPDGARGLDNSVGDGQGLVMQEMKDVLGGGKQWEELMDVARRFVRINQMEG</sequence>
<comment type="subcellular location">
    <subcellularLocation>
        <location evidence="1">Golgi apparatus membrane</location>
        <topology evidence="1">Single-pass type II membrane protein</topology>
    </subcellularLocation>
</comment>
<gene>
    <name evidence="11" type="ORF">EHS25_003764</name>
</gene>
<dbReference type="OrthoDB" id="430354at2759"/>
<organism evidence="11 12">
    <name type="scientific">Saitozyma podzolica</name>
    <dbReference type="NCBI Taxonomy" id="1890683"/>
    <lineage>
        <taxon>Eukaryota</taxon>
        <taxon>Fungi</taxon>
        <taxon>Dikarya</taxon>
        <taxon>Basidiomycota</taxon>
        <taxon>Agaricomycotina</taxon>
        <taxon>Tremellomycetes</taxon>
        <taxon>Tremellales</taxon>
        <taxon>Trimorphomycetaceae</taxon>
        <taxon>Saitozyma</taxon>
    </lineage>
</organism>
<feature type="compositionally biased region" description="Low complexity" evidence="9">
    <location>
        <begin position="42"/>
        <end position="55"/>
    </location>
</feature>
<dbReference type="PANTHER" id="PTHR31646">
    <property type="entry name" value="ALPHA-1,2-MANNOSYLTRANSFERASE MNN2"/>
    <property type="match status" value="1"/>
</dbReference>
<dbReference type="SUPFAM" id="SSF53448">
    <property type="entry name" value="Nucleotide-diphospho-sugar transferases"/>
    <property type="match status" value="1"/>
</dbReference>
<dbReference type="PANTHER" id="PTHR31646:SF1">
    <property type="entry name" value="ALPHA-1,2-MANNOSYLTRANSFERASE MNN2"/>
    <property type="match status" value="1"/>
</dbReference>
<evidence type="ECO:0000256" key="4">
    <source>
        <dbReference type="ARBA" id="ARBA00022692"/>
    </source>
</evidence>
<keyword evidence="6 10" id="KW-1133">Transmembrane helix</keyword>
<dbReference type="GO" id="GO:0046354">
    <property type="term" value="P:mannan biosynthetic process"/>
    <property type="evidence" value="ECO:0007669"/>
    <property type="project" value="TreeGrafter"/>
</dbReference>
<feature type="region of interest" description="Disordered" evidence="9">
    <location>
        <begin position="205"/>
        <end position="224"/>
    </location>
</feature>
<evidence type="ECO:0000256" key="6">
    <source>
        <dbReference type="ARBA" id="ARBA00022989"/>
    </source>
</evidence>
<comment type="similarity">
    <text evidence="2">Belongs to the MNN1/MNT family.</text>
</comment>
<evidence type="ECO:0000256" key="7">
    <source>
        <dbReference type="ARBA" id="ARBA00023034"/>
    </source>
</evidence>
<accession>A0A427Y3H2</accession>
<reference evidence="11 12" key="1">
    <citation type="submission" date="2018-11" db="EMBL/GenBank/DDBJ databases">
        <title>Genome sequence of Saitozyma podzolica DSM 27192.</title>
        <authorList>
            <person name="Aliyu H."/>
            <person name="Gorte O."/>
            <person name="Ochsenreither K."/>
        </authorList>
    </citation>
    <scope>NUCLEOTIDE SEQUENCE [LARGE SCALE GENOMIC DNA]</scope>
    <source>
        <strain evidence="11 12">DSM 27192</strain>
    </source>
</reference>
<keyword evidence="12" id="KW-1185">Reference proteome</keyword>
<dbReference type="GO" id="GO:0000026">
    <property type="term" value="F:alpha-1,2-mannosyltransferase activity"/>
    <property type="evidence" value="ECO:0007669"/>
    <property type="project" value="TreeGrafter"/>
</dbReference>
<keyword evidence="5" id="KW-0735">Signal-anchor</keyword>
<evidence type="ECO:0000256" key="5">
    <source>
        <dbReference type="ARBA" id="ARBA00022968"/>
    </source>
</evidence>
<evidence type="ECO:0008006" key="13">
    <source>
        <dbReference type="Google" id="ProtNLM"/>
    </source>
</evidence>
<name>A0A427Y3H2_9TREE</name>
<dbReference type="GO" id="GO:0000139">
    <property type="term" value="C:Golgi membrane"/>
    <property type="evidence" value="ECO:0007669"/>
    <property type="project" value="UniProtKB-SubCell"/>
</dbReference>
<feature type="region of interest" description="Disordered" evidence="9">
    <location>
        <begin position="42"/>
        <end position="67"/>
    </location>
</feature>
<protein>
    <recommendedName>
        <fullName evidence="13">Glycosyltransferase family 71 protein</fullName>
    </recommendedName>
</protein>
<dbReference type="EMBL" id="RSCD01000019">
    <property type="protein sequence ID" value="RSH85625.1"/>
    <property type="molecule type" value="Genomic_DNA"/>
</dbReference>
<evidence type="ECO:0000313" key="12">
    <source>
        <dbReference type="Proteomes" id="UP000279259"/>
    </source>
</evidence>
<evidence type="ECO:0000256" key="10">
    <source>
        <dbReference type="SAM" id="Phobius"/>
    </source>
</evidence>
<keyword evidence="8 10" id="KW-0472">Membrane</keyword>
<dbReference type="STRING" id="1890683.A0A427Y3H2"/>
<dbReference type="InterPro" id="IPR022751">
    <property type="entry name" value="Alpha_mannosyltransferase"/>
</dbReference>
<feature type="transmembrane region" description="Helical" evidence="10">
    <location>
        <begin position="74"/>
        <end position="93"/>
    </location>
</feature>
<keyword evidence="7" id="KW-0333">Golgi apparatus</keyword>
<evidence type="ECO:0000256" key="9">
    <source>
        <dbReference type="SAM" id="MobiDB-lite"/>
    </source>
</evidence>
<evidence type="ECO:0000256" key="8">
    <source>
        <dbReference type="ARBA" id="ARBA00023136"/>
    </source>
</evidence>
<proteinExistence type="inferred from homology"/>
<keyword evidence="4 10" id="KW-0812">Transmembrane</keyword>
<evidence type="ECO:0000256" key="1">
    <source>
        <dbReference type="ARBA" id="ARBA00004323"/>
    </source>
</evidence>
<evidence type="ECO:0000256" key="3">
    <source>
        <dbReference type="ARBA" id="ARBA00022679"/>
    </source>
</evidence>